<keyword evidence="5" id="KW-1185">Reference proteome</keyword>
<dbReference type="EC" id="4.1.2.17" evidence="4"/>
<dbReference type="EMBL" id="SDGV01000007">
    <property type="protein sequence ID" value="THB61839.1"/>
    <property type="molecule type" value="Genomic_DNA"/>
</dbReference>
<keyword evidence="1" id="KW-0479">Metal-binding</keyword>
<keyword evidence="2 4" id="KW-0456">Lyase</keyword>
<dbReference type="Proteomes" id="UP000310506">
    <property type="component" value="Unassembled WGS sequence"/>
</dbReference>
<evidence type="ECO:0000313" key="5">
    <source>
        <dbReference type="Proteomes" id="UP000310506"/>
    </source>
</evidence>
<proteinExistence type="predicted"/>
<dbReference type="GO" id="GO:0008738">
    <property type="term" value="F:L-fuculose-phosphate aldolase activity"/>
    <property type="evidence" value="ECO:0007669"/>
    <property type="project" value="UniProtKB-EC"/>
</dbReference>
<dbReference type="InterPro" id="IPR036409">
    <property type="entry name" value="Aldolase_II/adducin_N_sf"/>
</dbReference>
<dbReference type="Pfam" id="PF00596">
    <property type="entry name" value="Aldolase_II"/>
    <property type="match status" value="1"/>
</dbReference>
<comment type="caution">
    <text evidence="4">The sequence shown here is derived from an EMBL/GenBank/DDBJ whole genome shotgun (WGS) entry which is preliminary data.</text>
</comment>
<dbReference type="PANTHER" id="PTHR22789:SF0">
    <property type="entry name" value="3-OXO-TETRONATE 4-PHOSPHATE DECARBOXYLASE-RELATED"/>
    <property type="match status" value="1"/>
</dbReference>
<evidence type="ECO:0000256" key="1">
    <source>
        <dbReference type="ARBA" id="ARBA00022723"/>
    </source>
</evidence>
<dbReference type="SMART" id="SM01007">
    <property type="entry name" value="Aldolase_II"/>
    <property type="match status" value="1"/>
</dbReference>
<dbReference type="NCBIfam" id="NF005302">
    <property type="entry name" value="PRK06833.1"/>
    <property type="match status" value="1"/>
</dbReference>
<evidence type="ECO:0000313" key="4">
    <source>
        <dbReference type="EMBL" id="THB61839.1"/>
    </source>
</evidence>
<protein>
    <submittedName>
        <fullName evidence="4">L-fuculose-phosphate aldolase</fullName>
        <ecNumber evidence="4">4.1.2.17</ecNumber>
    </submittedName>
</protein>
<dbReference type="InterPro" id="IPR001303">
    <property type="entry name" value="Aldolase_II/adducin_N"/>
</dbReference>
<dbReference type="GO" id="GO:0046872">
    <property type="term" value="F:metal ion binding"/>
    <property type="evidence" value="ECO:0007669"/>
    <property type="project" value="UniProtKB-KW"/>
</dbReference>
<dbReference type="PANTHER" id="PTHR22789">
    <property type="entry name" value="FUCULOSE PHOSPHATE ALDOLASE"/>
    <property type="match status" value="1"/>
</dbReference>
<dbReference type="InterPro" id="IPR050197">
    <property type="entry name" value="Aldolase_class_II_sugar_metab"/>
</dbReference>
<dbReference type="SUPFAM" id="SSF53639">
    <property type="entry name" value="AraD/HMP-PK domain-like"/>
    <property type="match status" value="1"/>
</dbReference>
<dbReference type="OrthoDB" id="9794581at2"/>
<name>A0A4V3TV81_9ENTE</name>
<organism evidence="4 5">
    <name type="scientific">Vagococcus silagei</name>
    <dbReference type="NCBI Taxonomy" id="2508885"/>
    <lineage>
        <taxon>Bacteria</taxon>
        <taxon>Bacillati</taxon>
        <taxon>Bacillota</taxon>
        <taxon>Bacilli</taxon>
        <taxon>Lactobacillales</taxon>
        <taxon>Enterococcaceae</taxon>
        <taxon>Vagococcus</taxon>
    </lineage>
</organism>
<dbReference type="AlphaFoldDB" id="A0A4V3TV81"/>
<dbReference type="GO" id="GO:0005829">
    <property type="term" value="C:cytosol"/>
    <property type="evidence" value="ECO:0007669"/>
    <property type="project" value="TreeGrafter"/>
</dbReference>
<evidence type="ECO:0000259" key="3">
    <source>
        <dbReference type="SMART" id="SM01007"/>
    </source>
</evidence>
<evidence type="ECO:0000256" key="2">
    <source>
        <dbReference type="ARBA" id="ARBA00023239"/>
    </source>
</evidence>
<feature type="domain" description="Class II aldolase/adducin N-terminal" evidence="3">
    <location>
        <begin position="8"/>
        <end position="186"/>
    </location>
</feature>
<reference evidence="4 5" key="1">
    <citation type="submission" date="2019-01" db="EMBL/GenBank/DDBJ databases">
        <title>Vagococcus silagei sp. nov. isolated from brewer's grain.</title>
        <authorList>
            <person name="Guu J.-R."/>
        </authorList>
    </citation>
    <scope>NUCLEOTIDE SEQUENCE [LARGE SCALE GENOMIC DNA]</scope>
    <source>
        <strain evidence="4 5">2B-2</strain>
    </source>
</reference>
<dbReference type="Gene3D" id="3.40.225.10">
    <property type="entry name" value="Class II aldolase/adducin N-terminal domain"/>
    <property type="match status" value="1"/>
</dbReference>
<sequence>MFTDKQRTEIIQYGNKLVDYELTSGTGGNISLYDASTQTMLITPSGFEFSEMTEEDLVIVDLGGNVIEAKEGLKPSSEWQLHSIFYQNRTDMTAIIHAHTIYATVLSCLREPLLATHYMIAAAGKDVPVAEYATFGSQELADNAYAAMQDRKAVLLANHGMIGGDSNLEKAFNIIEEVEYCSKIYCIAKSVGTPFILDNIEMQVIENKFKTYSKNVK</sequence>
<dbReference type="GO" id="GO:0019323">
    <property type="term" value="P:pentose catabolic process"/>
    <property type="evidence" value="ECO:0007669"/>
    <property type="project" value="TreeGrafter"/>
</dbReference>
<accession>A0A4V3TV81</accession>
<gene>
    <name evidence="4" type="ORF">ESZ54_03220</name>
</gene>
<dbReference type="RefSeq" id="WP_136136286.1">
    <property type="nucleotide sequence ID" value="NZ_SDGV01000007.1"/>
</dbReference>